<evidence type="ECO:0000313" key="1">
    <source>
        <dbReference type="EMBL" id="CAH1711314.1"/>
    </source>
</evidence>
<sequence length="89" mass="10168">MLVKDTDIKKSSTKINTSVIKAHEKLFYFSIPEVKVNINMHTLISACVDLVTVNGRPYSVLNDSGFKKIINPILDGLDKKVARYKFKYY</sequence>
<name>A0A9P0IQZ7_APHGO</name>
<reference evidence="1" key="1">
    <citation type="submission" date="2022-02" db="EMBL/GenBank/DDBJ databases">
        <authorList>
            <person name="King R."/>
        </authorList>
    </citation>
    <scope>NUCLEOTIDE SEQUENCE</scope>
</reference>
<dbReference type="EMBL" id="OU899034">
    <property type="protein sequence ID" value="CAH1711314.1"/>
    <property type="molecule type" value="Genomic_DNA"/>
</dbReference>
<organism evidence="1 2">
    <name type="scientific">Aphis gossypii</name>
    <name type="common">Cotton aphid</name>
    <dbReference type="NCBI Taxonomy" id="80765"/>
    <lineage>
        <taxon>Eukaryota</taxon>
        <taxon>Metazoa</taxon>
        <taxon>Ecdysozoa</taxon>
        <taxon>Arthropoda</taxon>
        <taxon>Hexapoda</taxon>
        <taxon>Insecta</taxon>
        <taxon>Pterygota</taxon>
        <taxon>Neoptera</taxon>
        <taxon>Paraneoptera</taxon>
        <taxon>Hemiptera</taxon>
        <taxon>Sternorrhyncha</taxon>
        <taxon>Aphidomorpha</taxon>
        <taxon>Aphidoidea</taxon>
        <taxon>Aphididae</taxon>
        <taxon>Aphidini</taxon>
        <taxon>Aphis</taxon>
        <taxon>Aphis</taxon>
    </lineage>
</organism>
<reference evidence="1" key="2">
    <citation type="submission" date="2022-10" db="EMBL/GenBank/DDBJ databases">
        <authorList>
            <consortium name="ENA_rothamsted_submissions"/>
            <consortium name="culmorum"/>
            <person name="King R."/>
        </authorList>
    </citation>
    <scope>NUCLEOTIDE SEQUENCE</scope>
</reference>
<proteinExistence type="predicted"/>
<dbReference type="AlphaFoldDB" id="A0A9P0IQZ7"/>
<keyword evidence="2" id="KW-1185">Reference proteome</keyword>
<accession>A0A9P0IQZ7</accession>
<gene>
    <name evidence="1" type="ORF">APHIGO_LOCUS1541</name>
</gene>
<dbReference type="Gene3D" id="1.10.10.1070">
    <property type="entry name" value="Zinc finger, BED domain-containing"/>
    <property type="match status" value="1"/>
</dbReference>
<protein>
    <submittedName>
        <fullName evidence="1">Uncharacterized protein</fullName>
    </submittedName>
</protein>
<dbReference type="Proteomes" id="UP001154329">
    <property type="component" value="Chromosome 1"/>
</dbReference>
<evidence type="ECO:0000313" key="2">
    <source>
        <dbReference type="Proteomes" id="UP001154329"/>
    </source>
</evidence>
<dbReference type="SUPFAM" id="SSF140996">
    <property type="entry name" value="Hermes dimerisation domain"/>
    <property type="match status" value="1"/>
</dbReference>